<gene>
    <name evidence="1" type="ORF">COCNU_01G022650</name>
</gene>
<organism evidence="1 2">
    <name type="scientific">Cocos nucifera</name>
    <name type="common">Coconut palm</name>
    <dbReference type="NCBI Taxonomy" id="13894"/>
    <lineage>
        <taxon>Eukaryota</taxon>
        <taxon>Viridiplantae</taxon>
        <taxon>Streptophyta</taxon>
        <taxon>Embryophyta</taxon>
        <taxon>Tracheophyta</taxon>
        <taxon>Spermatophyta</taxon>
        <taxon>Magnoliopsida</taxon>
        <taxon>Liliopsida</taxon>
        <taxon>Arecaceae</taxon>
        <taxon>Arecoideae</taxon>
        <taxon>Cocoseae</taxon>
        <taxon>Attaleinae</taxon>
        <taxon>Cocos</taxon>
    </lineage>
</organism>
<dbReference type="EMBL" id="CM017872">
    <property type="protein sequence ID" value="KAG1328331.1"/>
    <property type="molecule type" value="Genomic_DNA"/>
</dbReference>
<proteinExistence type="predicted"/>
<reference evidence="1" key="2">
    <citation type="submission" date="2019-07" db="EMBL/GenBank/DDBJ databases">
        <authorList>
            <person name="Yang Y."/>
            <person name="Bocs S."/>
            <person name="Baudouin L."/>
        </authorList>
    </citation>
    <scope>NUCLEOTIDE SEQUENCE</scope>
    <source>
        <tissue evidence="1">Spear leaf of Hainan Tall coconut</tissue>
    </source>
</reference>
<evidence type="ECO:0000313" key="1">
    <source>
        <dbReference type="EMBL" id="KAG1328331.1"/>
    </source>
</evidence>
<dbReference type="AlphaFoldDB" id="A0A8K0MVS2"/>
<dbReference type="Proteomes" id="UP000797356">
    <property type="component" value="Chromosome 1"/>
</dbReference>
<keyword evidence="2" id="KW-1185">Reference proteome</keyword>
<evidence type="ECO:0000313" key="2">
    <source>
        <dbReference type="Proteomes" id="UP000797356"/>
    </source>
</evidence>
<accession>A0A8K0MVS2</accession>
<comment type="caution">
    <text evidence="1">The sequence shown here is derived from an EMBL/GenBank/DDBJ whole genome shotgun (WGS) entry which is preliminary data.</text>
</comment>
<protein>
    <submittedName>
        <fullName evidence="1">Uncharacterized protein</fullName>
    </submittedName>
</protein>
<reference evidence="1" key="1">
    <citation type="journal article" date="2017" name="Gigascience">
        <title>The genome draft of coconut (Cocos nucifera).</title>
        <authorList>
            <person name="Xiao Y."/>
            <person name="Xu P."/>
            <person name="Fan H."/>
            <person name="Baudouin L."/>
            <person name="Xia W."/>
            <person name="Bocs S."/>
            <person name="Xu J."/>
            <person name="Li Q."/>
            <person name="Guo A."/>
            <person name="Zhou L."/>
            <person name="Li J."/>
            <person name="Wu Y."/>
            <person name="Ma Z."/>
            <person name="Armero A."/>
            <person name="Issali A.E."/>
            <person name="Liu N."/>
            <person name="Peng M."/>
            <person name="Yang Y."/>
        </authorList>
    </citation>
    <scope>NUCLEOTIDE SEQUENCE</scope>
    <source>
        <tissue evidence="1">Spear leaf of Hainan Tall coconut</tissue>
    </source>
</reference>
<sequence length="79" mass="8350">MKADLEEDVVEAVAVEVERAEAIEDEGRGARELARIVSIGVGIAVAMDALGGDGDGADDEVEAMAREMEGREEEGREGF</sequence>
<name>A0A8K0MVS2_COCNU</name>